<dbReference type="AlphaFoldDB" id="A0A516SM42"/>
<evidence type="ECO:0000313" key="3">
    <source>
        <dbReference type="Proteomes" id="UP000317550"/>
    </source>
</evidence>
<accession>A0A516SM42</accession>
<dbReference type="InterPro" id="IPR055172">
    <property type="entry name" value="HTH_RsaL-like"/>
</dbReference>
<feature type="domain" description="RsaL-like HTH" evidence="1">
    <location>
        <begin position="2"/>
        <end position="39"/>
    </location>
</feature>
<dbReference type="Proteomes" id="UP000317550">
    <property type="component" value="Chromosome"/>
</dbReference>
<dbReference type="Pfam" id="PF22495">
    <property type="entry name" value="HTH_92"/>
    <property type="match status" value="1"/>
</dbReference>
<dbReference type="OrthoDB" id="9805856at2"/>
<gene>
    <name evidence="2" type="ORF">FNU76_05250</name>
</gene>
<organism evidence="2 3">
    <name type="scientific">Chitinimonas arctica</name>
    <dbReference type="NCBI Taxonomy" id="2594795"/>
    <lineage>
        <taxon>Bacteria</taxon>
        <taxon>Pseudomonadati</taxon>
        <taxon>Pseudomonadota</taxon>
        <taxon>Betaproteobacteria</taxon>
        <taxon>Neisseriales</taxon>
        <taxon>Chitinibacteraceae</taxon>
        <taxon>Chitinimonas</taxon>
    </lineage>
</organism>
<evidence type="ECO:0000259" key="1">
    <source>
        <dbReference type="Pfam" id="PF22495"/>
    </source>
</evidence>
<name>A0A516SM42_9NEIS</name>
<protein>
    <recommendedName>
        <fullName evidence="1">RsaL-like HTH domain-containing protein</fullName>
    </recommendedName>
</protein>
<sequence length="61" mass="6956">MKESQTIFWRRFGVSQSRGSRFEQGLPLPAPVQILLHLYLAGRINDRDLSESLAQIDPSND</sequence>
<dbReference type="EMBL" id="CP041730">
    <property type="protein sequence ID" value="QDQ29224.1"/>
    <property type="molecule type" value="Genomic_DNA"/>
</dbReference>
<evidence type="ECO:0000313" key="2">
    <source>
        <dbReference type="EMBL" id="QDQ29224.1"/>
    </source>
</evidence>
<proteinExistence type="predicted"/>
<reference evidence="3" key="1">
    <citation type="submission" date="2019-07" db="EMBL/GenBank/DDBJ databases">
        <title>Chitinimonas sp. nov., isolated from Ny-Alesund, arctica soil.</title>
        <authorList>
            <person name="Xu Q."/>
            <person name="Peng F."/>
        </authorList>
    </citation>
    <scope>NUCLEOTIDE SEQUENCE [LARGE SCALE GENOMIC DNA]</scope>
    <source>
        <strain evidence="3">R3-44</strain>
    </source>
</reference>
<dbReference type="KEGG" id="cari:FNU76_05250"/>
<keyword evidence="3" id="KW-1185">Reference proteome</keyword>